<keyword evidence="4" id="KW-1185">Reference proteome</keyword>
<evidence type="ECO:0000256" key="2">
    <source>
        <dbReference type="SAM" id="Phobius"/>
    </source>
</evidence>
<reference evidence="3 4" key="1">
    <citation type="submission" date="2018-11" db="EMBL/GenBank/DDBJ databases">
        <title>Genomic Encyclopedia of Type Strains, Phase IV (KMG-IV): sequencing the most valuable type-strain genomes for metagenomic binning, comparative biology and taxonomic classification.</title>
        <authorList>
            <person name="Goeker M."/>
        </authorList>
    </citation>
    <scope>NUCLEOTIDE SEQUENCE [LARGE SCALE GENOMIC DNA]</scope>
    <source>
        <strain evidence="3 4">DSM 5900</strain>
    </source>
</reference>
<name>A0A3N1KT22_9PROT</name>
<evidence type="ECO:0000256" key="1">
    <source>
        <dbReference type="SAM" id="MobiDB-lite"/>
    </source>
</evidence>
<comment type="caution">
    <text evidence="3">The sequence shown here is derived from an EMBL/GenBank/DDBJ whole genome shotgun (WGS) entry which is preliminary data.</text>
</comment>
<dbReference type="EMBL" id="RJKX01000016">
    <property type="protein sequence ID" value="ROP83731.1"/>
    <property type="molecule type" value="Genomic_DNA"/>
</dbReference>
<keyword evidence="2" id="KW-0812">Transmembrane</keyword>
<feature type="transmembrane region" description="Helical" evidence="2">
    <location>
        <begin position="97"/>
        <end position="122"/>
    </location>
</feature>
<sequence>MDRSEASRAGPASARRRGGLPSTASTEHTPIIRFLIRIASFVAFIAWTALMGGAFLALVETGTVLRSLELQLGDPELEAAIYNLILFIERAGPIGLAIAWVVGMVAILVVRRLALALVGLVWRATSTWARPSPSSVPPATSAPVPPAPVRPAAQPMRLPGQAGPWNRPAPAPPAAPPAAGPPPAGPPRADPPPARPTAPSPRPIVERGLRPGVPATREGAVVLQRPRGHMDGS</sequence>
<feature type="region of interest" description="Disordered" evidence="1">
    <location>
        <begin position="1"/>
        <end position="24"/>
    </location>
</feature>
<organism evidence="3 4">
    <name type="scientific">Stella humosa</name>
    <dbReference type="NCBI Taxonomy" id="94"/>
    <lineage>
        <taxon>Bacteria</taxon>
        <taxon>Pseudomonadati</taxon>
        <taxon>Pseudomonadota</taxon>
        <taxon>Alphaproteobacteria</taxon>
        <taxon>Rhodospirillales</taxon>
        <taxon>Stellaceae</taxon>
        <taxon>Stella</taxon>
    </lineage>
</organism>
<feature type="region of interest" description="Disordered" evidence="1">
    <location>
        <begin position="128"/>
        <end position="233"/>
    </location>
</feature>
<protein>
    <submittedName>
        <fullName evidence="3">Uncharacterized protein</fullName>
    </submittedName>
</protein>
<feature type="compositionally biased region" description="Pro residues" evidence="1">
    <location>
        <begin position="167"/>
        <end position="202"/>
    </location>
</feature>
<dbReference type="RefSeq" id="WP_123693528.1">
    <property type="nucleotide sequence ID" value="NZ_RJKX01000016.1"/>
</dbReference>
<gene>
    <name evidence="3" type="ORF">EDC65_4380</name>
</gene>
<dbReference type="Proteomes" id="UP000278222">
    <property type="component" value="Unassembled WGS sequence"/>
</dbReference>
<dbReference type="AlphaFoldDB" id="A0A3N1KT22"/>
<evidence type="ECO:0000313" key="3">
    <source>
        <dbReference type="EMBL" id="ROP83731.1"/>
    </source>
</evidence>
<keyword evidence="2" id="KW-1133">Transmembrane helix</keyword>
<accession>A0A3N1KT22</accession>
<feature type="transmembrane region" description="Helical" evidence="2">
    <location>
        <begin position="34"/>
        <end position="59"/>
    </location>
</feature>
<evidence type="ECO:0000313" key="4">
    <source>
        <dbReference type="Proteomes" id="UP000278222"/>
    </source>
</evidence>
<feature type="compositionally biased region" description="Low complexity" evidence="1">
    <location>
        <begin position="128"/>
        <end position="142"/>
    </location>
</feature>
<keyword evidence="2" id="KW-0472">Membrane</keyword>
<proteinExistence type="predicted"/>